<dbReference type="AlphaFoldDB" id="A0A117IL90"/>
<accession>A0A117IL90</accession>
<dbReference type="OrthoDB" id="4641876at2"/>
<feature type="region of interest" description="Disordered" evidence="1">
    <location>
        <begin position="353"/>
        <end position="436"/>
    </location>
</feature>
<protein>
    <recommendedName>
        <fullName evidence="5">PE-PGRS family protein</fullName>
    </recommendedName>
</protein>
<name>A0A117IL90_MYCTH</name>
<dbReference type="RefSeq" id="WP_131588074.1">
    <property type="nucleotide sequence ID" value="NZ_BCTB01000002.1"/>
</dbReference>
<dbReference type="EMBL" id="BCTB01000002">
    <property type="protein sequence ID" value="GAT13343.1"/>
    <property type="molecule type" value="Genomic_DNA"/>
</dbReference>
<evidence type="ECO:0000256" key="2">
    <source>
        <dbReference type="SAM" id="SignalP"/>
    </source>
</evidence>
<dbReference type="Proteomes" id="UP000069654">
    <property type="component" value="Unassembled WGS sequence"/>
</dbReference>
<evidence type="ECO:0000313" key="3">
    <source>
        <dbReference type="EMBL" id="GAT13343.1"/>
    </source>
</evidence>
<sequence length="436" mass="43340">MRATVRPCVTAGVALVGATAVAVAPVLAPPSPPDIQVVTTPFSSTEVHLTALANPFEVYGALIEETLANLSVIGERIAANPAPILQQLIANQLASAEILGNALQLAGTQLGEALSPDNPRGVPANLRVALDHLMAGNIEGAIIGLWQATITPLVGPATLLIPAVHQVIRQPVQNLLNVVDAVQAPIMLLAVGALNPVYTGLVKGGGTFAQDVFDAVTSGDLEGLANAFITGPAGMIGGLLNGDGIDSGLLTPNVLGTINQLLGLRDAIAGALGATLTVGTAADEISSAAIDTGDTVTLDVTVPTAGVSKVGAVAGQSEDSVTEEGVAGSELTAADDADGTVTTKGALSTVVEDDGTRTRSSLKAVPGEAATGVSKTGERPAPARGVRGQHRDAATSVHNGVRGVVGAKRATTTGSDASASSTGSSRSGTDSGSDDK</sequence>
<comment type="caution">
    <text evidence="3">The sequence shown here is derived from an EMBL/GenBank/DDBJ whole genome shotgun (WGS) entry which is preliminary data.</text>
</comment>
<evidence type="ECO:0008006" key="5">
    <source>
        <dbReference type="Google" id="ProtNLM"/>
    </source>
</evidence>
<proteinExistence type="predicted"/>
<gene>
    <name evidence="3" type="ORF">RMCT_0314</name>
</gene>
<feature type="compositionally biased region" description="Low complexity" evidence="1">
    <location>
        <begin position="409"/>
        <end position="436"/>
    </location>
</feature>
<reference evidence="3 4" key="1">
    <citation type="journal article" date="2016" name="Genome Announc.">
        <title>Draft Genome Sequences of Five Rapidly Growing Mycobacterium Species, M. thermoresistibile, M. fortuitum subsp. acetamidolyticum, M. canariasense, M. brisbanense, and M. novocastrense.</title>
        <authorList>
            <person name="Katahira K."/>
            <person name="Ogura Y."/>
            <person name="Gotoh Y."/>
            <person name="Hayashi T."/>
        </authorList>
    </citation>
    <scope>NUCLEOTIDE SEQUENCE [LARGE SCALE GENOMIC DNA]</scope>
    <source>
        <strain evidence="3 4">JCM6362</strain>
    </source>
</reference>
<feature type="signal peptide" evidence="2">
    <location>
        <begin position="1"/>
        <end position="24"/>
    </location>
</feature>
<reference evidence="4" key="2">
    <citation type="submission" date="2016-02" db="EMBL/GenBank/DDBJ databases">
        <title>Draft genome sequence of five rapidly growing Mycobacterium species.</title>
        <authorList>
            <person name="Katahira K."/>
            <person name="Gotou Y."/>
            <person name="Iida K."/>
            <person name="Ogura Y."/>
            <person name="Hayashi T."/>
        </authorList>
    </citation>
    <scope>NUCLEOTIDE SEQUENCE [LARGE SCALE GENOMIC DNA]</scope>
    <source>
        <strain evidence="4">JCM6362</strain>
    </source>
</reference>
<feature type="chain" id="PRO_5039076291" description="PE-PGRS family protein" evidence="2">
    <location>
        <begin position="25"/>
        <end position="436"/>
    </location>
</feature>
<dbReference type="STRING" id="1797.RMCT_0314"/>
<evidence type="ECO:0000256" key="1">
    <source>
        <dbReference type="SAM" id="MobiDB-lite"/>
    </source>
</evidence>
<evidence type="ECO:0000313" key="4">
    <source>
        <dbReference type="Proteomes" id="UP000069654"/>
    </source>
</evidence>
<organism evidence="3 4">
    <name type="scientific">Mycolicibacterium thermoresistibile</name>
    <name type="common">Mycobacterium thermoresistibile</name>
    <dbReference type="NCBI Taxonomy" id="1797"/>
    <lineage>
        <taxon>Bacteria</taxon>
        <taxon>Bacillati</taxon>
        <taxon>Actinomycetota</taxon>
        <taxon>Actinomycetes</taxon>
        <taxon>Mycobacteriales</taxon>
        <taxon>Mycobacteriaceae</taxon>
        <taxon>Mycolicibacterium</taxon>
    </lineage>
</organism>
<keyword evidence="2" id="KW-0732">Signal</keyword>